<keyword evidence="2" id="KW-1185">Reference proteome</keyword>
<name>A0A7W3LTG9_ACTNM</name>
<reference evidence="1 2" key="1">
    <citation type="submission" date="2020-08" db="EMBL/GenBank/DDBJ databases">
        <title>Genomic Encyclopedia of Type Strains, Phase IV (KMG-IV): sequencing the most valuable type-strain genomes for metagenomic binning, comparative biology and taxonomic classification.</title>
        <authorList>
            <person name="Goeker M."/>
        </authorList>
    </citation>
    <scope>NUCLEOTIDE SEQUENCE [LARGE SCALE GENOMIC DNA]</scope>
    <source>
        <strain evidence="1 2">DSM 44197</strain>
    </source>
</reference>
<sequence length="209" mass="22766">MAPTTVDLWFDPICPWTWLTSRWLTEVERIRDVQVNWHVMSLPILNEGRLDQVPERFREMMGPKGWRPVRVLSAVADRHGNAAVGRLYTAMGTRQHLNGEDVTPDFIAGSLKDADLPADLAAVADTTTYDEAVRASHQRAQEAFGQETGTPVLAVTGADGGPVVFNGPVLTPAPTGEEAGRLWDAAVLLAAAPGFYEIRRARPDGPDLG</sequence>
<dbReference type="Proteomes" id="UP000572680">
    <property type="component" value="Unassembled WGS sequence"/>
</dbReference>
<comment type="caution">
    <text evidence="1">The sequence shown here is derived from an EMBL/GenBank/DDBJ whole genome shotgun (WGS) entry which is preliminary data.</text>
</comment>
<accession>A0A7W3LTG9</accession>
<dbReference type="InterPro" id="IPR053977">
    <property type="entry name" value="Rv2466c-like"/>
</dbReference>
<evidence type="ECO:0000313" key="2">
    <source>
        <dbReference type="Proteomes" id="UP000572680"/>
    </source>
</evidence>
<dbReference type="SUPFAM" id="SSF52833">
    <property type="entry name" value="Thioredoxin-like"/>
    <property type="match status" value="1"/>
</dbReference>
<evidence type="ECO:0008006" key="3">
    <source>
        <dbReference type="Google" id="ProtNLM"/>
    </source>
</evidence>
<dbReference type="RefSeq" id="WP_182846131.1">
    <property type="nucleotide sequence ID" value="NZ_BAAALP010000001.1"/>
</dbReference>
<dbReference type="InterPro" id="IPR036249">
    <property type="entry name" value="Thioredoxin-like_sf"/>
</dbReference>
<evidence type="ECO:0000313" key="1">
    <source>
        <dbReference type="EMBL" id="MBA8953975.1"/>
    </source>
</evidence>
<dbReference type="Pfam" id="PF22234">
    <property type="entry name" value="Rv2466c-like"/>
    <property type="match status" value="1"/>
</dbReference>
<dbReference type="Gene3D" id="3.40.30.10">
    <property type="entry name" value="Glutaredoxin"/>
    <property type="match status" value="1"/>
</dbReference>
<protein>
    <recommendedName>
        <fullName evidence="3">DSBA-like thioredoxin domain-containing protein</fullName>
    </recommendedName>
</protein>
<organism evidence="1 2">
    <name type="scientific">Actinomadura namibiensis</name>
    <dbReference type="NCBI Taxonomy" id="182080"/>
    <lineage>
        <taxon>Bacteria</taxon>
        <taxon>Bacillati</taxon>
        <taxon>Actinomycetota</taxon>
        <taxon>Actinomycetes</taxon>
        <taxon>Streptosporangiales</taxon>
        <taxon>Thermomonosporaceae</taxon>
        <taxon>Actinomadura</taxon>
    </lineage>
</organism>
<dbReference type="EMBL" id="JACJIA010000008">
    <property type="protein sequence ID" value="MBA8953975.1"/>
    <property type="molecule type" value="Genomic_DNA"/>
</dbReference>
<proteinExistence type="predicted"/>
<gene>
    <name evidence="1" type="ORF">HNR61_005629</name>
</gene>
<dbReference type="AlphaFoldDB" id="A0A7W3LTG9"/>